<dbReference type="CDD" id="cd17643">
    <property type="entry name" value="A_NRPS_Cytc1-like"/>
    <property type="match status" value="1"/>
</dbReference>
<dbReference type="FunFam" id="3.40.50.980:FF:000001">
    <property type="entry name" value="Non-ribosomal peptide synthetase"/>
    <property type="match status" value="1"/>
</dbReference>
<dbReference type="FunFam" id="2.30.38.10:FF:000001">
    <property type="entry name" value="Non-ribosomal peptide synthetase PvdI"/>
    <property type="match status" value="1"/>
</dbReference>
<keyword evidence="6" id="KW-0045">Antibiotic biosynthesis</keyword>
<dbReference type="SUPFAM" id="SSF56801">
    <property type="entry name" value="Acetyl-CoA synthetase-like"/>
    <property type="match status" value="1"/>
</dbReference>
<feature type="region of interest" description="Disordered" evidence="7">
    <location>
        <begin position="204"/>
        <end position="224"/>
    </location>
</feature>
<dbReference type="Pfam" id="PF00550">
    <property type="entry name" value="PP-binding"/>
    <property type="match status" value="1"/>
</dbReference>
<dbReference type="GO" id="GO:0005829">
    <property type="term" value="C:cytosol"/>
    <property type="evidence" value="ECO:0007669"/>
    <property type="project" value="TreeGrafter"/>
</dbReference>
<dbReference type="Gene3D" id="3.30.559.10">
    <property type="entry name" value="Chloramphenicol acetyltransferase-like domain"/>
    <property type="match status" value="2"/>
</dbReference>
<dbReference type="FunFam" id="1.10.1200.10:FF:000005">
    <property type="entry name" value="Nonribosomal peptide synthetase 1"/>
    <property type="match status" value="1"/>
</dbReference>
<dbReference type="Proteomes" id="UP000279306">
    <property type="component" value="Chromosome"/>
</dbReference>
<dbReference type="PANTHER" id="PTHR45527:SF14">
    <property type="entry name" value="PLIPASTATIN SYNTHASE SUBUNIT B"/>
    <property type="match status" value="1"/>
</dbReference>
<dbReference type="Gene3D" id="1.10.1200.10">
    <property type="entry name" value="ACP-like"/>
    <property type="match status" value="1"/>
</dbReference>
<sequence>MELGDRVFPLTRAQLDIWLEQEMGHFGAEWQFGLLVRIEGGVELDALEWAIQRVIHEAEPVRVAIFEEDGHVFQRPVDYPHVDLEFHDLSGAGDPEREAQDMALAIQRTPLPFDGPLFRFALLQIGFDDYYLFGCFHHIVTDGAGLGLIGNRVASVYSALVSGEPVPPAFFGSLQDLVDCEVAYEASSEHDGDQTYWAENLPTQSAPRHRSPHPSVERDPNQLSTPVQLDPAVIRRVQELADVWNMPRASVITAACALMIPGHSAAQSEVVLDFPVSRRVVAESKTLPGMVAGVAPLVLNLSAGSTVTSFCEHVAERIRDTLAHQRFPVHALERKVLGLDQRTDRVVIDFLPHAFTLDFGGVQASASMTNSGFVGGFGLIFSGTGDELFLSTLGAGDVFSNCGAADLARRLERVLVAMAADPTRKLSSIDVLDEAERTTLHDWGNRAALTRAVAPAATIPALFATQAARTPDAPAVTFGELSLTYRGLDETAQRVAQKLVDRGVGPGQRVALLLPRSADAVVAMVAVTRTGAAYVPIDPAVPAARREFVLADSAPIAVITTAELVDQLDGREPVVLDIGDLADPAFRPETPLPVPEPDDGAYVIYTSGTTGTPKGVAIPHRNVTRLLETLDADMGLAGQVWSQCHSLAFDFSVWEIWGALLYGGRVVVVPDPVVRSPEELHALLVAERVTILSQTPSAFYALQAADALAPELGRQLALQAVVFGGEALEPHRLAAWLDAHPVAPRLINMYGITETTVHASFREIVAGDIEGGVSPIGVPLGHLGFVVLDSWLQPVPVGVVGELYVAGAGVADGYVGRAGLSASRFVACPFGAPGQRMYRTGDLMCWGADGELRYLGRADEQVKIRGYRIELGEVQAALAALDGVAQAEVIAREDRPGDKRLVGYVTATSADLDPAQLRGALADRLPEYMIPAAVVVIDAMPLTVNGKLDKRALPAPEYQHVDAYRAPADAVEEILAGIYAQVLGLEKVGVDESFFELGGDSILSMQVVARARAAGVLCRPRDVFAEQTVARLAQVATLIDTDSDVAADGAGPVLATPIIRWLESLEAAGSPVAHFNQTVVVQAPIGTTEADVLVMVQLLLDRHAMLRLRVDRDDAGGWSLVVPETGSVDARSRLHTVDELTDDAVLHAGTQLNPAAGVMLSAVWVTSTRRLVAIIHHLAVDGVSWRILLEELNLAWAQHRAGHQVQLPPPGTSFARWASLLAEYAHRAEVVGEADLWRQIAATPAALPDVDTRADTLATAGNLSVYLDIETTQMLLGEVPAAFHAGVHDILLIAFALAATEFLGISGAPISIDVEGHGRDEELAAPPGVPVDLSRTVGWFTAKYPVALDVGGLSWAQVVAGDARLGSVIKAAKEQLRGVPDGLNYGALRYLNDEVDLDGSDPPICFNYLGRQGATSAETSGDAWQICWDGLADISPSVKPPIPLMHTLELNAGTVDTDAGPLLGGAWTWAPSVLTHAQVSRLSGLWFDALAGICAHVRGGGGGLTPSDIAVGLSQQQIDELQRQYADS</sequence>
<dbReference type="STRING" id="1791.GCA_001049355_01020"/>
<dbReference type="Gene3D" id="3.40.50.12780">
    <property type="entry name" value="N-terminal domain of ligase-like"/>
    <property type="match status" value="1"/>
</dbReference>
<dbReference type="UniPathway" id="UPA00011"/>
<dbReference type="GO" id="GO:0008610">
    <property type="term" value="P:lipid biosynthetic process"/>
    <property type="evidence" value="ECO:0007669"/>
    <property type="project" value="UniProtKB-ARBA"/>
</dbReference>
<dbReference type="PROSITE" id="PS00012">
    <property type="entry name" value="PHOSPHOPANTETHEINE"/>
    <property type="match status" value="1"/>
</dbReference>
<name>A0A3S4TXF2_MYCAU</name>
<dbReference type="Pfam" id="PF00501">
    <property type="entry name" value="AMP-binding"/>
    <property type="match status" value="1"/>
</dbReference>
<comment type="similarity">
    <text evidence="2">Belongs to the ATP-dependent AMP-binding enzyme family.</text>
</comment>
<feature type="domain" description="Carrier" evidence="8">
    <location>
        <begin position="966"/>
        <end position="1040"/>
    </location>
</feature>
<keyword evidence="5" id="KW-0677">Repeat</keyword>
<dbReference type="InterPro" id="IPR023213">
    <property type="entry name" value="CAT-like_dom_sf"/>
</dbReference>
<dbReference type="InterPro" id="IPR020845">
    <property type="entry name" value="AMP-binding_CS"/>
</dbReference>
<dbReference type="InterPro" id="IPR042099">
    <property type="entry name" value="ANL_N_sf"/>
</dbReference>
<gene>
    <name evidence="9" type="primary">ppsB_1</name>
    <name evidence="9" type="ORF">NCTC10437_02882</name>
</gene>
<dbReference type="InterPro" id="IPR001242">
    <property type="entry name" value="Condensation_dom"/>
</dbReference>
<dbReference type="NCBIfam" id="TIGR01733">
    <property type="entry name" value="AA-adenyl-dom"/>
    <property type="match status" value="1"/>
</dbReference>
<evidence type="ECO:0000313" key="9">
    <source>
        <dbReference type="EMBL" id="VEG55231.1"/>
    </source>
</evidence>
<proteinExistence type="inferred from homology"/>
<dbReference type="FunFam" id="3.30.300.30:FF:000010">
    <property type="entry name" value="Enterobactin synthetase component F"/>
    <property type="match status" value="1"/>
</dbReference>
<keyword evidence="10" id="KW-1185">Reference proteome</keyword>
<dbReference type="GO" id="GO:0031177">
    <property type="term" value="F:phosphopantetheine binding"/>
    <property type="evidence" value="ECO:0007669"/>
    <property type="project" value="TreeGrafter"/>
</dbReference>
<keyword evidence="9" id="KW-0808">Transferase</keyword>
<accession>A0A3S4TXF2</accession>
<protein>
    <submittedName>
        <fullName evidence="9">Non-ribosomal peptide synthase/amino acid adenylation enzyme</fullName>
        <ecNumber evidence="9">2.3.1.-</ecNumber>
    </submittedName>
</protein>
<dbReference type="Pfam" id="PF13193">
    <property type="entry name" value="AMP-binding_C"/>
    <property type="match status" value="1"/>
</dbReference>
<evidence type="ECO:0000256" key="1">
    <source>
        <dbReference type="ARBA" id="ARBA00001957"/>
    </source>
</evidence>
<reference evidence="9 10" key="1">
    <citation type="submission" date="2018-12" db="EMBL/GenBank/DDBJ databases">
        <authorList>
            <consortium name="Pathogen Informatics"/>
        </authorList>
    </citation>
    <scope>NUCLEOTIDE SEQUENCE [LARGE SCALE GENOMIC DNA]</scope>
    <source>
        <strain evidence="9 10">NCTC10437</strain>
    </source>
</reference>
<dbReference type="PROSITE" id="PS50075">
    <property type="entry name" value="CARRIER"/>
    <property type="match status" value="1"/>
</dbReference>
<dbReference type="OrthoDB" id="4510129at2"/>
<evidence type="ECO:0000256" key="4">
    <source>
        <dbReference type="ARBA" id="ARBA00022553"/>
    </source>
</evidence>
<dbReference type="InterPro" id="IPR010060">
    <property type="entry name" value="NRPS_synth"/>
</dbReference>
<dbReference type="SUPFAM" id="SSF47336">
    <property type="entry name" value="ACP-like"/>
    <property type="match status" value="1"/>
</dbReference>
<keyword evidence="3" id="KW-0596">Phosphopantetheine</keyword>
<dbReference type="InterPro" id="IPR006162">
    <property type="entry name" value="Ppantetheine_attach_site"/>
</dbReference>
<dbReference type="SUPFAM" id="SSF52777">
    <property type="entry name" value="CoA-dependent acyltransferases"/>
    <property type="match status" value="4"/>
</dbReference>
<keyword evidence="4" id="KW-0597">Phosphoprotein</keyword>
<organism evidence="9 10">
    <name type="scientific">Mycolicibacterium aurum</name>
    <name type="common">Mycobacterium aurum</name>
    <dbReference type="NCBI Taxonomy" id="1791"/>
    <lineage>
        <taxon>Bacteria</taxon>
        <taxon>Bacillati</taxon>
        <taxon>Actinomycetota</taxon>
        <taxon>Actinomycetes</taxon>
        <taxon>Mycobacteriales</taxon>
        <taxon>Mycobacteriaceae</taxon>
        <taxon>Mycolicibacterium</taxon>
    </lineage>
</organism>
<dbReference type="InterPro" id="IPR000873">
    <property type="entry name" value="AMP-dep_synth/lig_dom"/>
</dbReference>
<dbReference type="InterPro" id="IPR045851">
    <property type="entry name" value="AMP-bd_C_sf"/>
</dbReference>
<dbReference type="Pfam" id="PF00668">
    <property type="entry name" value="Condensation"/>
    <property type="match status" value="2"/>
</dbReference>
<dbReference type="GO" id="GO:0017000">
    <property type="term" value="P:antibiotic biosynthetic process"/>
    <property type="evidence" value="ECO:0007669"/>
    <property type="project" value="UniProtKB-KW"/>
</dbReference>
<keyword evidence="9" id="KW-0012">Acyltransferase</keyword>
<dbReference type="EC" id="2.3.1.-" evidence="9"/>
<dbReference type="Gene3D" id="3.30.300.30">
    <property type="match status" value="1"/>
</dbReference>
<dbReference type="KEGG" id="mauu:NCTC10437_02882"/>
<dbReference type="InterPro" id="IPR036736">
    <property type="entry name" value="ACP-like_sf"/>
</dbReference>
<dbReference type="GO" id="GO:0044550">
    <property type="term" value="P:secondary metabolite biosynthetic process"/>
    <property type="evidence" value="ECO:0007669"/>
    <property type="project" value="UniProtKB-ARBA"/>
</dbReference>
<dbReference type="InterPro" id="IPR025110">
    <property type="entry name" value="AMP-bd_C"/>
</dbReference>
<evidence type="ECO:0000256" key="2">
    <source>
        <dbReference type="ARBA" id="ARBA00006432"/>
    </source>
</evidence>
<dbReference type="GO" id="GO:0043041">
    <property type="term" value="P:amino acid activation for nonribosomal peptide biosynthetic process"/>
    <property type="evidence" value="ECO:0007669"/>
    <property type="project" value="TreeGrafter"/>
</dbReference>
<dbReference type="InterPro" id="IPR010071">
    <property type="entry name" value="AA_adenyl_dom"/>
</dbReference>
<dbReference type="EMBL" id="LR134356">
    <property type="protein sequence ID" value="VEG55231.1"/>
    <property type="molecule type" value="Genomic_DNA"/>
</dbReference>
<comment type="cofactor">
    <cofactor evidence="1">
        <name>pantetheine 4'-phosphate</name>
        <dbReference type="ChEBI" id="CHEBI:47942"/>
    </cofactor>
</comment>
<evidence type="ECO:0000256" key="3">
    <source>
        <dbReference type="ARBA" id="ARBA00022450"/>
    </source>
</evidence>
<dbReference type="GO" id="GO:0016746">
    <property type="term" value="F:acyltransferase activity"/>
    <property type="evidence" value="ECO:0007669"/>
    <property type="project" value="UniProtKB-KW"/>
</dbReference>
<dbReference type="InterPro" id="IPR009081">
    <property type="entry name" value="PP-bd_ACP"/>
</dbReference>
<dbReference type="PROSITE" id="PS00455">
    <property type="entry name" value="AMP_BINDING"/>
    <property type="match status" value="1"/>
</dbReference>
<evidence type="ECO:0000256" key="5">
    <source>
        <dbReference type="ARBA" id="ARBA00022737"/>
    </source>
</evidence>
<evidence type="ECO:0000313" key="10">
    <source>
        <dbReference type="Proteomes" id="UP000279306"/>
    </source>
</evidence>
<dbReference type="FunFam" id="3.40.50.12780:FF:000012">
    <property type="entry name" value="Non-ribosomal peptide synthetase"/>
    <property type="match status" value="1"/>
</dbReference>
<dbReference type="Gene3D" id="3.30.559.30">
    <property type="entry name" value="Nonribosomal peptide synthetase, condensation domain"/>
    <property type="match status" value="2"/>
</dbReference>
<evidence type="ECO:0000259" key="8">
    <source>
        <dbReference type="PROSITE" id="PS50075"/>
    </source>
</evidence>
<evidence type="ECO:0000256" key="7">
    <source>
        <dbReference type="SAM" id="MobiDB-lite"/>
    </source>
</evidence>
<dbReference type="PANTHER" id="PTHR45527">
    <property type="entry name" value="NONRIBOSOMAL PEPTIDE SYNTHETASE"/>
    <property type="match status" value="1"/>
</dbReference>
<dbReference type="NCBIfam" id="TIGR01720">
    <property type="entry name" value="NRPS-para261"/>
    <property type="match status" value="1"/>
</dbReference>
<evidence type="ECO:0000256" key="6">
    <source>
        <dbReference type="ARBA" id="ARBA00023194"/>
    </source>
</evidence>